<evidence type="ECO:0000313" key="2">
    <source>
        <dbReference type="Proteomes" id="UP000603457"/>
    </source>
</evidence>
<comment type="caution">
    <text evidence="1">The sequence shown here is derived from an EMBL/GenBank/DDBJ whole genome shotgun (WGS) entry which is preliminary data.</text>
</comment>
<accession>A0ABR8G2Q5</accession>
<protein>
    <submittedName>
        <fullName evidence="1">Uncharacterized protein</fullName>
    </submittedName>
</protein>
<name>A0ABR8G2Q5_9NOSO</name>
<sequence>MTSRQQLHQRFTSSSDSKVPYQNQFSIQLLLGKFWRWFVDFLYKEPEPEVWERRDRQGNTWWFAYDPVTGKSASLASEQEVLIWIEQLYYQKTLASNKHRW</sequence>
<reference evidence="1 2" key="1">
    <citation type="journal article" date="2020" name="ISME J.">
        <title>Comparative genomics reveals insights into cyanobacterial evolution and habitat adaptation.</title>
        <authorList>
            <person name="Chen M.Y."/>
            <person name="Teng W.K."/>
            <person name="Zhao L."/>
            <person name="Hu C.X."/>
            <person name="Zhou Y.K."/>
            <person name="Han B.P."/>
            <person name="Song L.R."/>
            <person name="Shu W.S."/>
        </authorList>
    </citation>
    <scope>NUCLEOTIDE SEQUENCE [LARGE SCALE GENOMIC DNA]</scope>
    <source>
        <strain evidence="1 2">FACHB-130</strain>
    </source>
</reference>
<organism evidence="1 2">
    <name type="scientific">Nostoc spongiaeforme FACHB-130</name>
    <dbReference type="NCBI Taxonomy" id="1357510"/>
    <lineage>
        <taxon>Bacteria</taxon>
        <taxon>Bacillati</taxon>
        <taxon>Cyanobacteriota</taxon>
        <taxon>Cyanophyceae</taxon>
        <taxon>Nostocales</taxon>
        <taxon>Nostocaceae</taxon>
        <taxon>Nostoc</taxon>
    </lineage>
</organism>
<gene>
    <name evidence="1" type="ORF">H6G74_24590</name>
</gene>
<dbReference type="Proteomes" id="UP000603457">
    <property type="component" value="Unassembled WGS sequence"/>
</dbReference>
<dbReference type="RefSeq" id="WP_190970125.1">
    <property type="nucleotide sequence ID" value="NZ_JACJTB010000043.1"/>
</dbReference>
<evidence type="ECO:0000313" key="1">
    <source>
        <dbReference type="EMBL" id="MBD2597477.1"/>
    </source>
</evidence>
<proteinExistence type="predicted"/>
<keyword evidence="2" id="KW-1185">Reference proteome</keyword>
<dbReference type="EMBL" id="JACJTB010000043">
    <property type="protein sequence ID" value="MBD2597477.1"/>
    <property type="molecule type" value="Genomic_DNA"/>
</dbReference>